<accession>A0A225VGD6</accession>
<proteinExistence type="predicted"/>
<protein>
    <recommendedName>
        <fullName evidence="3">HTH CENPB-type domain-containing protein</fullName>
    </recommendedName>
</protein>
<gene>
    <name evidence="1" type="ORF">PHMEG_00023380</name>
</gene>
<sequence>MGGVGWVWFQDTTTGRVVIIRKAHEITLLGTGKSIRMGWYNRFKGRYPRLSTRSAQSLSLKRNCVVPTGPTPLFNTLAKFVIELKLVRSRIVESDRLPQALWYCLHLSYRMNTVTSRLLEGHGVPEAAVTTFKRRCSG</sequence>
<name>A0A225VGD6_9STRA</name>
<dbReference type="Proteomes" id="UP000198211">
    <property type="component" value="Unassembled WGS sequence"/>
</dbReference>
<evidence type="ECO:0000313" key="1">
    <source>
        <dbReference type="EMBL" id="OWZ04676.1"/>
    </source>
</evidence>
<dbReference type="OrthoDB" id="94604at2759"/>
<organism evidence="1 2">
    <name type="scientific">Phytophthora megakarya</name>
    <dbReference type="NCBI Taxonomy" id="4795"/>
    <lineage>
        <taxon>Eukaryota</taxon>
        <taxon>Sar</taxon>
        <taxon>Stramenopiles</taxon>
        <taxon>Oomycota</taxon>
        <taxon>Peronosporomycetes</taxon>
        <taxon>Peronosporales</taxon>
        <taxon>Peronosporaceae</taxon>
        <taxon>Phytophthora</taxon>
    </lineage>
</organism>
<comment type="caution">
    <text evidence="1">The sequence shown here is derived from an EMBL/GenBank/DDBJ whole genome shotgun (WGS) entry which is preliminary data.</text>
</comment>
<evidence type="ECO:0008006" key="3">
    <source>
        <dbReference type="Google" id="ProtNLM"/>
    </source>
</evidence>
<evidence type="ECO:0000313" key="2">
    <source>
        <dbReference type="Proteomes" id="UP000198211"/>
    </source>
</evidence>
<dbReference type="AlphaFoldDB" id="A0A225VGD6"/>
<keyword evidence="2" id="KW-1185">Reference proteome</keyword>
<dbReference type="EMBL" id="NBNE01004834">
    <property type="protein sequence ID" value="OWZ04676.1"/>
    <property type="molecule type" value="Genomic_DNA"/>
</dbReference>
<reference evidence="2" key="1">
    <citation type="submission" date="2017-03" db="EMBL/GenBank/DDBJ databases">
        <title>Phytopthora megakarya and P. palmivora, two closely related causual agents of cacao black pod achieved similar genome size and gene model numbers by different mechanisms.</title>
        <authorList>
            <person name="Ali S."/>
            <person name="Shao J."/>
            <person name="Larry D.J."/>
            <person name="Kronmiller B."/>
            <person name="Shen D."/>
            <person name="Strem M.D."/>
            <person name="Melnick R.L."/>
            <person name="Guiltinan M.J."/>
            <person name="Tyler B.M."/>
            <person name="Meinhardt L.W."/>
            <person name="Bailey B.A."/>
        </authorList>
    </citation>
    <scope>NUCLEOTIDE SEQUENCE [LARGE SCALE GENOMIC DNA]</scope>
    <source>
        <strain evidence="2">zdho120</strain>
    </source>
</reference>